<dbReference type="RefSeq" id="WP_013514613.1">
    <property type="nucleotide sequence ID" value="NC_014844.1"/>
</dbReference>
<dbReference type="Proteomes" id="UP000002191">
    <property type="component" value="Chromosome"/>
</dbReference>
<gene>
    <name evidence="1" type="ordered locus">Daes_1685</name>
</gene>
<proteinExistence type="predicted"/>
<dbReference type="HOGENOM" id="CLU_089248_0_0_7"/>
<reference evidence="1 2" key="2">
    <citation type="journal article" date="2014" name="Genome Announc.">
        <title>Complete Genome Sequence of the Subsurface, Mesophilic Sulfate-Reducing Bacterium Desulfovibrio aespoeensis Aspo-2.</title>
        <authorList>
            <person name="Pedersen K."/>
            <person name="Bengtsson A."/>
            <person name="Edlund J."/>
            <person name="Rabe L."/>
            <person name="Hazen T."/>
            <person name="Chakraborty R."/>
            <person name="Goodwin L."/>
            <person name="Shapiro N."/>
        </authorList>
    </citation>
    <scope>NUCLEOTIDE SEQUENCE [LARGE SCALE GENOMIC DNA]</scope>
    <source>
        <strain evidence="2">ATCC 700646 / DSM 10631 / Aspo-2</strain>
    </source>
</reference>
<protein>
    <submittedName>
        <fullName evidence="1">Uncharacterized protein</fullName>
    </submittedName>
</protein>
<organism evidence="1 2">
    <name type="scientific">Pseudodesulfovibrio aespoeensis (strain ATCC 700646 / DSM 10631 / Aspo-2)</name>
    <name type="common">Desulfovibrio aespoeensis</name>
    <dbReference type="NCBI Taxonomy" id="643562"/>
    <lineage>
        <taxon>Bacteria</taxon>
        <taxon>Pseudomonadati</taxon>
        <taxon>Thermodesulfobacteriota</taxon>
        <taxon>Desulfovibrionia</taxon>
        <taxon>Desulfovibrionales</taxon>
        <taxon>Desulfovibrionaceae</taxon>
    </lineage>
</organism>
<accession>E6VXZ0</accession>
<dbReference type="AlphaFoldDB" id="E6VXZ0"/>
<dbReference type="STRING" id="643562.Daes_1685"/>
<dbReference type="KEGG" id="das:Daes_1685"/>
<sequence length="265" mass="29844">MSDFSDYADQLQREVVSEMAEGYFGERRNLDDMITDFYAMADELRQQIKTFAMAAARLHHLLLDRPLISNFYLELGVDPVCIPFADDAPVPMFGSLPFALTGAGRYVRCVRKAYDLFQKAVHEYLHGKYYEKAGEKGRKRMTVSYLGLREFASRINDEVLRVNRNRTPTDALRYVKGLDPSQAERERIIGDVSYVDGGCLDVDLGFVPVDFDGLGLPEVQDLAPLFKVKSEISRMCRAIHHARSREAGAAMLSLVMARDTASRGG</sequence>
<evidence type="ECO:0000313" key="1">
    <source>
        <dbReference type="EMBL" id="ADU62697.1"/>
    </source>
</evidence>
<dbReference type="OrthoDB" id="5470186at2"/>
<evidence type="ECO:0000313" key="2">
    <source>
        <dbReference type="Proteomes" id="UP000002191"/>
    </source>
</evidence>
<dbReference type="eggNOG" id="ENOG503468M">
    <property type="taxonomic scope" value="Bacteria"/>
</dbReference>
<reference evidence="2" key="1">
    <citation type="submission" date="2010-12" db="EMBL/GenBank/DDBJ databases">
        <title>Complete sequence of Desulfovibrio aespoeensis Aspo-2.</title>
        <authorList>
            <consortium name="US DOE Joint Genome Institute"/>
            <person name="Lucas S."/>
            <person name="Copeland A."/>
            <person name="Lapidus A."/>
            <person name="Cheng J.-F."/>
            <person name="Goodwin L."/>
            <person name="Pitluck S."/>
            <person name="Chertkov O."/>
            <person name="Misra M."/>
            <person name="Detter J.C."/>
            <person name="Han C."/>
            <person name="Tapia R."/>
            <person name="Land M."/>
            <person name="Hauser L."/>
            <person name="Kyrpides N."/>
            <person name="Ivanova N."/>
            <person name="Ovchinnikova G."/>
            <person name="Pedersen K."/>
            <person name="Jagevall S."/>
            <person name="Hazen T."/>
            <person name="Woyke T."/>
        </authorList>
    </citation>
    <scope>NUCLEOTIDE SEQUENCE [LARGE SCALE GENOMIC DNA]</scope>
    <source>
        <strain evidence="2">ATCC 700646 / DSM 10631 / Aspo-2</strain>
    </source>
</reference>
<keyword evidence="2" id="KW-1185">Reference proteome</keyword>
<dbReference type="EMBL" id="CP002431">
    <property type="protein sequence ID" value="ADU62697.1"/>
    <property type="molecule type" value="Genomic_DNA"/>
</dbReference>
<name>E6VXZ0_PSEA9</name>